<feature type="region of interest" description="Disordered" evidence="1">
    <location>
        <begin position="126"/>
        <end position="201"/>
    </location>
</feature>
<evidence type="ECO:0000313" key="4">
    <source>
        <dbReference type="Proteomes" id="UP000651452"/>
    </source>
</evidence>
<keyword evidence="4" id="KW-1185">Reference proteome</keyword>
<dbReference type="Proteomes" id="UP000651452">
    <property type="component" value="Unassembled WGS sequence"/>
</dbReference>
<name>A0A8H7JBD0_9PLEO</name>
<evidence type="ECO:0000256" key="1">
    <source>
        <dbReference type="SAM" id="MobiDB-lite"/>
    </source>
</evidence>
<feature type="compositionally biased region" description="Low complexity" evidence="1">
    <location>
        <begin position="136"/>
        <end position="168"/>
    </location>
</feature>
<reference evidence="3" key="1">
    <citation type="submission" date="2018-12" db="EMBL/GenBank/DDBJ databases">
        <authorList>
            <person name="Syme R.A."/>
            <person name="Farfan-Caceres L."/>
            <person name="Lichtenzveig J."/>
        </authorList>
    </citation>
    <scope>NUCLEOTIDE SEQUENCE</scope>
    <source>
        <strain evidence="3">Al4</strain>
    </source>
</reference>
<accession>A0A8H7JBD0</accession>
<keyword evidence="2" id="KW-0732">Signal</keyword>
<proteinExistence type="predicted"/>
<evidence type="ECO:0000256" key="2">
    <source>
        <dbReference type="SAM" id="SignalP"/>
    </source>
</evidence>
<gene>
    <name evidence="3" type="ORF">EKO04_002084</name>
</gene>
<feature type="chain" id="PRO_5034712334" evidence="2">
    <location>
        <begin position="20"/>
        <end position="320"/>
    </location>
</feature>
<organism evidence="3 4">
    <name type="scientific">Ascochyta lentis</name>
    <dbReference type="NCBI Taxonomy" id="205686"/>
    <lineage>
        <taxon>Eukaryota</taxon>
        <taxon>Fungi</taxon>
        <taxon>Dikarya</taxon>
        <taxon>Ascomycota</taxon>
        <taxon>Pezizomycotina</taxon>
        <taxon>Dothideomycetes</taxon>
        <taxon>Pleosporomycetidae</taxon>
        <taxon>Pleosporales</taxon>
        <taxon>Pleosporineae</taxon>
        <taxon>Didymellaceae</taxon>
        <taxon>Ascochyta</taxon>
    </lineage>
</organism>
<sequence>MQVIATPALAALLITSVSGNVFSNQVAGCGSKAFSTSEGIAGSNARDACRKWIEGANSVGTPINTPFKIASTGTSGTASIEYCTSAVDLLIEQCFKNGIFYGGSVNFHGIYYTIEDVETSSNLLEARAGRKKKPAPKASTPKASTPKASKPKASTPKGSKPTPTPKSACKLKARPKGGAKLPTTPKGAKPPTTPKEGAAKTLTGRALLLELIQRTVFEKRSKKSGEVCDLPFDAMEYPPPADVRKKQQSAKLSTGRDTPVLKYAFADCDDVDSWTYGVADPKTLNKGLDTEHILERQTVTGFFDHLNTKYKSKWCESYKT</sequence>
<comment type="caution">
    <text evidence="3">The sequence shown here is derived from an EMBL/GenBank/DDBJ whole genome shotgun (WGS) entry which is preliminary data.</text>
</comment>
<protein>
    <submittedName>
        <fullName evidence="3">Uncharacterized protein</fullName>
    </submittedName>
</protein>
<evidence type="ECO:0000313" key="3">
    <source>
        <dbReference type="EMBL" id="KAF9700456.1"/>
    </source>
</evidence>
<feature type="signal peptide" evidence="2">
    <location>
        <begin position="1"/>
        <end position="19"/>
    </location>
</feature>
<dbReference type="AlphaFoldDB" id="A0A8H7JBD0"/>
<reference evidence="3" key="2">
    <citation type="submission" date="2020-09" db="EMBL/GenBank/DDBJ databases">
        <title>Reference genome assembly for Australian Ascochyta lentis isolate Al4.</title>
        <authorList>
            <person name="Lee R.C."/>
            <person name="Farfan-Caceres L.M."/>
            <person name="Debler J.W."/>
            <person name="Williams A.H."/>
            <person name="Henares B.M."/>
        </authorList>
    </citation>
    <scope>NUCLEOTIDE SEQUENCE</scope>
    <source>
        <strain evidence="3">Al4</strain>
    </source>
</reference>
<feature type="compositionally biased region" description="Low complexity" evidence="1">
    <location>
        <begin position="180"/>
        <end position="190"/>
    </location>
</feature>
<dbReference type="EMBL" id="RZGK01000003">
    <property type="protein sequence ID" value="KAF9700456.1"/>
    <property type="molecule type" value="Genomic_DNA"/>
</dbReference>